<reference evidence="1" key="1">
    <citation type="journal article" date="2015" name="Nature">
        <title>Complex archaea that bridge the gap between prokaryotes and eukaryotes.</title>
        <authorList>
            <person name="Spang A."/>
            <person name="Saw J.H."/>
            <person name="Jorgensen S.L."/>
            <person name="Zaremba-Niedzwiedzka K."/>
            <person name="Martijn J."/>
            <person name="Lind A.E."/>
            <person name="van Eijk R."/>
            <person name="Schleper C."/>
            <person name="Guy L."/>
            <person name="Ettema T.J."/>
        </authorList>
    </citation>
    <scope>NUCLEOTIDE SEQUENCE</scope>
</reference>
<evidence type="ECO:0008006" key="2">
    <source>
        <dbReference type="Google" id="ProtNLM"/>
    </source>
</evidence>
<comment type="caution">
    <text evidence="1">The sequence shown here is derived from an EMBL/GenBank/DDBJ whole genome shotgun (WGS) entry which is preliminary data.</text>
</comment>
<organism evidence="1">
    <name type="scientific">marine sediment metagenome</name>
    <dbReference type="NCBI Taxonomy" id="412755"/>
    <lineage>
        <taxon>unclassified sequences</taxon>
        <taxon>metagenomes</taxon>
        <taxon>ecological metagenomes</taxon>
    </lineage>
</organism>
<dbReference type="Gene3D" id="2.160.20.10">
    <property type="entry name" value="Single-stranded right-handed beta-helix, Pectin lyase-like"/>
    <property type="match status" value="1"/>
</dbReference>
<dbReference type="SUPFAM" id="SSF51126">
    <property type="entry name" value="Pectin lyase-like"/>
    <property type="match status" value="1"/>
</dbReference>
<evidence type="ECO:0000313" key="1">
    <source>
        <dbReference type="EMBL" id="KKL60107.1"/>
    </source>
</evidence>
<gene>
    <name evidence="1" type="ORF">LCGC14_2208630</name>
</gene>
<dbReference type="EMBL" id="LAZR01029261">
    <property type="protein sequence ID" value="KKL60107.1"/>
    <property type="molecule type" value="Genomic_DNA"/>
</dbReference>
<dbReference type="AlphaFoldDB" id="A0A0F9GAB8"/>
<dbReference type="InterPro" id="IPR011050">
    <property type="entry name" value="Pectin_lyase_fold/virulence"/>
</dbReference>
<sequence>MPPPDKTLITRGWHWDKSRQELQAYNNGVEIIQYPLGNIYYVDGTNGADTNSGTSWTASFATIQKAFDTAGTAGGRGRSKIYVAPGGYAEDLTTPLNTAAPFGELIAVNPTPGRSFGAVYLSPATASTPILIVQARGWRIQGFEFDPNAGGAVVIGGTTSGNNGAGTVIEDCLFNGGGVALFGIDWQSGVSGNPLCTVRNNTFYDFNPGTTAACIKCSESGIDQPNLALVEHNIFEGSDNYIDMNPRGFKSGVIRHNTFFAATADEKFDNTGGSNCQVYGNAMGGAYTLAGGYVAGSGDDWSGNMAEAVTGESANGWTFAVPAS</sequence>
<dbReference type="InterPro" id="IPR012334">
    <property type="entry name" value="Pectin_lyas_fold"/>
</dbReference>
<name>A0A0F9GAB8_9ZZZZ</name>
<proteinExistence type="predicted"/>
<accession>A0A0F9GAB8</accession>
<protein>
    <recommendedName>
        <fullName evidence="2">Right handed beta helix domain-containing protein</fullName>
    </recommendedName>
</protein>